<feature type="domain" description="KRAB" evidence="1">
    <location>
        <begin position="156"/>
        <end position="226"/>
    </location>
</feature>
<sequence length="226" mass="25699">MLCRVTLDIRVQKPQRAMAAPALRSFAEVSSCPPGLTASSHRTGTARVRAPVTSCNLVRMEDREEGWVTFEDIALYFSREEWSLLDEGQRQLYLNVMLENFELVSSLGGQEFLVAESRGEGWRVVVPASQPMVGSLQGPLSAMAAPALSCRSEVGVTFEDIALYFSREEWSLLDEDQRQLYLNVMLENFELLSSLAPVYFILPLLEHEVAAVEQRMWRYRLNRMFL</sequence>
<reference evidence="2" key="1">
    <citation type="submission" date="2023-06" db="EMBL/GenBank/DDBJ databases">
        <title>Reference genome for the Northern bat (Eptesicus nilssonii), a most northern bat species.</title>
        <authorList>
            <person name="Laine V.N."/>
            <person name="Pulliainen A.T."/>
            <person name="Lilley T.M."/>
        </authorList>
    </citation>
    <scope>NUCLEOTIDE SEQUENCE</scope>
    <source>
        <strain evidence="2">BLF_Eptnil</strain>
        <tissue evidence="2">Kidney</tissue>
    </source>
</reference>
<dbReference type="SUPFAM" id="SSF109640">
    <property type="entry name" value="KRAB domain (Kruppel-associated box)"/>
    <property type="match status" value="2"/>
</dbReference>
<dbReference type="InterPro" id="IPR036051">
    <property type="entry name" value="KRAB_dom_sf"/>
</dbReference>
<evidence type="ECO:0000313" key="3">
    <source>
        <dbReference type="Proteomes" id="UP001177744"/>
    </source>
</evidence>
<dbReference type="PROSITE" id="PS50805">
    <property type="entry name" value="KRAB"/>
    <property type="match status" value="2"/>
</dbReference>
<dbReference type="Proteomes" id="UP001177744">
    <property type="component" value="Unassembled WGS sequence"/>
</dbReference>
<keyword evidence="3" id="KW-1185">Reference proteome</keyword>
<proteinExistence type="predicted"/>
<dbReference type="AlphaFoldDB" id="A0AA40HFJ9"/>
<dbReference type="Gene3D" id="6.10.140.140">
    <property type="match status" value="2"/>
</dbReference>
<evidence type="ECO:0000259" key="1">
    <source>
        <dbReference type="PROSITE" id="PS50805"/>
    </source>
</evidence>
<feature type="domain" description="KRAB" evidence="1">
    <location>
        <begin position="68"/>
        <end position="144"/>
    </location>
</feature>
<dbReference type="EMBL" id="JAULJE010000021">
    <property type="protein sequence ID" value="KAK1329825.1"/>
    <property type="molecule type" value="Genomic_DNA"/>
</dbReference>
<evidence type="ECO:0000313" key="2">
    <source>
        <dbReference type="EMBL" id="KAK1329825.1"/>
    </source>
</evidence>
<gene>
    <name evidence="2" type="ORF">QTO34_010008</name>
</gene>
<dbReference type="GO" id="GO:0006355">
    <property type="term" value="P:regulation of DNA-templated transcription"/>
    <property type="evidence" value="ECO:0007669"/>
    <property type="project" value="InterPro"/>
</dbReference>
<dbReference type="InterPro" id="IPR050169">
    <property type="entry name" value="Krueppel_C2H2_ZnF"/>
</dbReference>
<name>A0AA40HFJ9_CNENI</name>
<dbReference type="CDD" id="cd07765">
    <property type="entry name" value="KRAB_A-box"/>
    <property type="match status" value="2"/>
</dbReference>
<comment type="caution">
    <text evidence="2">The sequence shown here is derived from an EMBL/GenBank/DDBJ whole genome shotgun (WGS) entry which is preliminary data.</text>
</comment>
<protein>
    <recommendedName>
        <fullName evidence="1">KRAB domain-containing protein</fullName>
    </recommendedName>
</protein>
<dbReference type="InterPro" id="IPR001909">
    <property type="entry name" value="KRAB"/>
</dbReference>
<organism evidence="2 3">
    <name type="scientific">Cnephaeus nilssonii</name>
    <name type="common">Northern bat</name>
    <name type="synonym">Eptesicus nilssonii</name>
    <dbReference type="NCBI Taxonomy" id="3371016"/>
    <lineage>
        <taxon>Eukaryota</taxon>
        <taxon>Metazoa</taxon>
        <taxon>Chordata</taxon>
        <taxon>Craniata</taxon>
        <taxon>Vertebrata</taxon>
        <taxon>Euteleostomi</taxon>
        <taxon>Mammalia</taxon>
        <taxon>Eutheria</taxon>
        <taxon>Laurasiatheria</taxon>
        <taxon>Chiroptera</taxon>
        <taxon>Yangochiroptera</taxon>
        <taxon>Vespertilionidae</taxon>
        <taxon>Cnephaeus</taxon>
    </lineage>
</organism>
<dbReference type="PANTHER" id="PTHR23232">
    <property type="entry name" value="KRAB DOMAIN C2H2 ZINC FINGER"/>
    <property type="match status" value="1"/>
</dbReference>
<accession>A0AA40HFJ9</accession>
<dbReference type="PANTHER" id="PTHR23232:SF133">
    <property type="entry name" value="RIKEN CDNA 1700020N01 GENE"/>
    <property type="match status" value="1"/>
</dbReference>
<dbReference type="SMART" id="SM00349">
    <property type="entry name" value="KRAB"/>
    <property type="match status" value="2"/>
</dbReference>
<dbReference type="Pfam" id="PF01352">
    <property type="entry name" value="KRAB"/>
    <property type="match status" value="2"/>
</dbReference>